<dbReference type="CDD" id="cd00751">
    <property type="entry name" value="thiolase"/>
    <property type="match status" value="1"/>
</dbReference>
<feature type="domain" description="Thiolase C-terminal" evidence="7">
    <location>
        <begin position="267"/>
        <end position="386"/>
    </location>
</feature>
<comment type="similarity">
    <text evidence="1 5">Belongs to the thiolase-like superfamily. Thiolase family.</text>
</comment>
<protein>
    <submittedName>
        <fullName evidence="8">Acetyl-CoA C-acetyltransferase/acetyl-CoA acyltransferase</fullName>
    </submittedName>
</protein>
<reference evidence="8 9" key="1">
    <citation type="submission" date="2019-03" db="EMBL/GenBank/DDBJ databases">
        <title>Genomic Encyclopedia of Type Strains, Phase IV (KMG-IV): sequencing the most valuable type-strain genomes for metagenomic binning, comparative biology and taxonomic classification.</title>
        <authorList>
            <person name="Goeker M."/>
        </authorList>
    </citation>
    <scope>NUCLEOTIDE SEQUENCE [LARGE SCALE GENOMIC DNA]</scope>
    <source>
        <strain evidence="8 9">DSM 16998</strain>
    </source>
</reference>
<dbReference type="Proteomes" id="UP000295361">
    <property type="component" value="Unassembled WGS sequence"/>
</dbReference>
<keyword evidence="2 5" id="KW-0808">Transferase</keyword>
<dbReference type="PANTHER" id="PTHR43365:SF1">
    <property type="entry name" value="ACETYL-COA C-ACYLTRANSFERASE"/>
    <property type="match status" value="1"/>
</dbReference>
<name>A0A4V6PV33_9BURK</name>
<feature type="domain" description="Thiolase N-terminal" evidence="6">
    <location>
        <begin position="4"/>
        <end position="222"/>
    </location>
</feature>
<feature type="active site" description="Acyl-thioester intermediate" evidence="4">
    <location>
        <position position="90"/>
    </location>
</feature>
<evidence type="ECO:0000256" key="1">
    <source>
        <dbReference type="ARBA" id="ARBA00010982"/>
    </source>
</evidence>
<evidence type="ECO:0000259" key="7">
    <source>
        <dbReference type="Pfam" id="PF02803"/>
    </source>
</evidence>
<dbReference type="InterPro" id="IPR020613">
    <property type="entry name" value="Thiolase_CS"/>
</dbReference>
<dbReference type="InterPro" id="IPR002155">
    <property type="entry name" value="Thiolase"/>
</dbReference>
<accession>A0A4V6PV33</accession>
<gene>
    <name evidence="8" type="ORF">DES47_11158</name>
</gene>
<dbReference type="Gene3D" id="3.40.47.10">
    <property type="match status" value="2"/>
</dbReference>
<dbReference type="Pfam" id="PF00108">
    <property type="entry name" value="Thiolase_N"/>
    <property type="match status" value="1"/>
</dbReference>
<dbReference type="Pfam" id="PF02803">
    <property type="entry name" value="Thiolase_C"/>
    <property type="match status" value="1"/>
</dbReference>
<keyword evidence="3 5" id="KW-0012">Acyltransferase</keyword>
<evidence type="ECO:0000256" key="3">
    <source>
        <dbReference type="ARBA" id="ARBA00023315"/>
    </source>
</evidence>
<proteinExistence type="inferred from homology"/>
<dbReference type="EMBL" id="SNXS01000011">
    <property type="protein sequence ID" value="TDP61641.1"/>
    <property type="molecule type" value="Genomic_DNA"/>
</dbReference>
<sequence>MDAYLIDAVRTPRGKARPDGGLASLSPQELVRQLHAALLQRQGAAAATPDALLLGCVGQVGSQGGHLALVAKLHAGLPDATSALTLNNYCVSGLTAIGQAAALVQSGQAERVLAGGVEMMSQVGFMADRASYYGDMSFPPRTRYLPVALAADRLAAAEGVGRADLDAAALVSQQRAAQALAGLQRSRIAITRTDGSLALAHDECVRGQTTAEGLAAMAPAFAGLASDCAAALDGQQFPALHTVSHAPPMCDGAALALIGHQRSAGARARIVAFAEAGGDPAASLLAGLAAMDKVLARAGLDLAQMDRIEFMEAFGVTLVKFLRDWPVDPARVNVGGGHMAKGHPLGASGAILVSTLLDALDEADGRYGLVVCSGASGVGAAMIVERLP</sequence>
<dbReference type="PANTHER" id="PTHR43365">
    <property type="entry name" value="BLR7806 PROTEIN"/>
    <property type="match status" value="1"/>
</dbReference>
<keyword evidence="9" id="KW-1185">Reference proteome</keyword>
<dbReference type="InParanoid" id="A0A4V6PV33"/>
<dbReference type="NCBIfam" id="TIGR01930">
    <property type="entry name" value="AcCoA-C-Actrans"/>
    <property type="match status" value="1"/>
</dbReference>
<dbReference type="InterPro" id="IPR016039">
    <property type="entry name" value="Thiolase-like"/>
</dbReference>
<feature type="active site" description="Proton acceptor" evidence="4">
    <location>
        <position position="372"/>
    </location>
</feature>
<dbReference type="InterPro" id="IPR020616">
    <property type="entry name" value="Thiolase_N"/>
</dbReference>
<comment type="caution">
    <text evidence="8">The sequence shown here is derived from an EMBL/GenBank/DDBJ whole genome shotgun (WGS) entry which is preliminary data.</text>
</comment>
<evidence type="ECO:0000313" key="8">
    <source>
        <dbReference type="EMBL" id="TDP61641.1"/>
    </source>
</evidence>
<evidence type="ECO:0000259" key="6">
    <source>
        <dbReference type="Pfam" id="PF00108"/>
    </source>
</evidence>
<dbReference type="RefSeq" id="WP_133703488.1">
    <property type="nucleotide sequence ID" value="NZ_SNXS01000011.1"/>
</dbReference>
<dbReference type="PROSITE" id="PS00737">
    <property type="entry name" value="THIOLASE_2"/>
    <property type="match status" value="1"/>
</dbReference>
<evidence type="ECO:0000256" key="4">
    <source>
        <dbReference type="PIRSR" id="PIRSR000429-1"/>
    </source>
</evidence>
<evidence type="ECO:0000313" key="9">
    <source>
        <dbReference type="Proteomes" id="UP000295361"/>
    </source>
</evidence>
<feature type="active site" description="Proton acceptor" evidence="4">
    <location>
        <position position="343"/>
    </location>
</feature>
<dbReference type="PIRSF" id="PIRSF000429">
    <property type="entry name" value="Ac-CoA_Ac_transf"/>
    <property type="match status" value="1"/>
</dbReference>
<dbReference type="InterPro" id="IPR020617">
    <property type="entry name" value="Thiolase_C"/>
</dbReference>
<dbReference type="OrthoDB" id="8951704at2"/>
<evidence type="ECO:0000256" key="5">
    <source>
        <dbReference type="RuleBase" id="RU003557"/>
    </source>
</evidence>
<dbReference type="GO" id="GO:0003988">
    <property type="term" value="F:acetyl-CoA C-acyltransferase activity"/>
    <property type="evidence" value="ECO:0007669"/>
    <property type="project" value="UniProtKB-ARBA"/>
</dbReference>
<dbReference type="AlphaFoldDB" id="A0A4V6PV33"/>
<dbReference type="SUPFAM" id="SSF53901">
    <property type="entry name" value="Thiolase-like"/>
    <property type="match status" value="2"/>
</dbReference>
<organism evidence="8 9">
    <name type="scientific">Roseateles toxinivorans</name>
    <dbReference type="NCBI Taxonomy" id="270368"/>
    <lineage>
        <taxon>Bacteria</taxon>
        <taxon>Pseudomonadati</taxon>
        <taxon>Pseudomonadota</taxon>
        <taxon>Betaproteobacteria</taxon>
        <taxon>Burkholderiales</taxon>
        <taxon>Sphaerotilaceae</taxon>
        <taxon>Roseateles</taxon>
    </lineage>
</organism>
<evidence type="ECO:0000256" key="2">
    <source>
        <dbReference type="ARBA" id="ARBA00022679"/>
    </source>
</evidence>